<organism evidence="7 8">
    <name type="scientific">Ampelomyces quisqualis</name>
    <name type="common">Powdery mildew agent</name>
    <dbReference type="NCBI Taxonomy" id="50730"/>
    <lineage>
        <taxon>Eukaryota</taxon>
        <taxon>Fungi</taxon>
        <taxon>Dikarya</taxon>
        <taxon>Ascomycota</taxon>
        <taxon>Pezizomycotina</taxon>
        <taxon>Dothideomycetes</taxon>
        <taxon>Pleosporomycetidae</taxon>
        <taxon>Pleosporales</taxon>
        <taxon>Pleosporineae</taxon>
        <taxon>Phaeosphaeriaceae</taxon>
        <taxon>Ampelomyces</taxon>
    </lineage>
</organism>
<dbReference type="GO" id="GO:0120231">
    <property type="term" value="C:DNA recombinase auxiliary factor complex"/>
    <property type="evidence" value="ECO:0007669"/>
    <property type="project" value="TreeGrafter"/>
</dbReference>
<reference evidence="7" key="1">
    <citation type="journal article" date="2020" name="Stud. Mycol.">
        <title>101 Dothideomycetes genomes: a test case for predicting lifestyles and emergence of pathogens.</title>
        <authorList>
            <person name="Haridas S."/>
            <person name="Albert R."/>
            <person name="Binder M."/>
            <person name="Bloem J."/>
            <person name="Labutti K."/>
            <person name="Salamov A."/>
            <person name="Andreopoulos B."/>
            <person name="Baker S."/>
            <person name="Barry K."/>
            <person name="Bills G."/>
            <person name="Bluhm B."/>
            <person name="Cannon C."/>
            <person name="Castanera R."/>
            <person name="Culley D."/>
            <person name="Daum C."/>
            <person name="Ezra D."/>
            <person name="Gonzalez J."/>
            <person name="Henrissat B."/>
            <person name="Kuo A."/>
            <person name="Liang C."/>
            <person name="Lipzen A."/>
            <person name="Lutzoni F."/>
            <person name="Magnuson J."/>
            <person name="Mondo S."/>
            <person name="Nolan M."/>
            <person name="Ohm R."/>
            <person name="Pangilinan J."/>
            <person name="Park H.-J."/>
            <person name="Ramirez L."/>
            <person name="Alfaro M."/>
            <person name="Sun H."/>
            <person name="Tritt A."/>
            <person name="Yoshinaga Y."/>
            <person name="Zwiers L.-H."/>
            <person name="Turgeon B."/>
            <person name="Goodwin S."/>
            <person name="Spatafora J."/>
            <person name="Crous P."/>
            <person name="Grigoriev I."/>
        </authorList>
    </citation>
    <scope>NUCLEOTIDE SEQUENCE</scope>
    <source>
        <strain evidence="7">HMLAC05119</strain>
    </source>
</reference>
<evidence type="ECO:0000313" key="8">
    <source>
        <dbReference type="Proteomes" id="UP000800096"/>
    </source>
</evidence>
<dbReference type="EMBL" id="ML979132">
    <property type="protein sequence ID" value="KAF1920527.1"/>
    <property type="molecule type" value="Genomic_DNA"/>
</dbReference>
<gene>
    <name evidence="7" type="ORF">BDU57DRAFT_17713</name>
</gene>
<dbReference type="Proteomes" id="UP000800096">
    <property type="component" value="Unassembled WGS sequence"/>
</dbReference>
<dbReference type="AlphaFoldDB" id="A0A6A5R371"/>
<dbReference type="GO" id="GO:0007129">
    <property type="term" value="P:homologous chromosome pairing at meiosis"/>
    <property type="evidence" value="ECO:0007669"/>
    <property type="project" value="TreeGrafter"/>
</dbReference>
<evidence type="ECO:0000256" key="5">
    <source>
        <dbReference type="ARBA" id="ARBA00023254"/>
    </source>
</evidence>
<dbReference type="InterPro" id="IPR010776">
    <property type="entry name" value="Hop2_WH_dom"/>
</dbReference>
<comment type="subcellular location">
    <subcellularLocation>
        <location evidence="1">Nucleus</location>
    </subcellularLocation>
</comment>
<dbReference type="GO" id="GO:0000794">
    <property type="term" value="C:condensed nuclear chromosome"/>
    <property type="evidence" value="ECO:0007669"/>
    <property type="project" value="TreeGrafter"/>
</dbReference>
<dbReference type="Pfam" id="PF07106">
    <property type="entry name" value="WHD_TBPIP"/>
    <property type="match status" value="1"/>
</dbReference>
<dbReference type="GO" id="GO:0010774">
    <property type="term" value="P:meiotic strand invasion involved in reciprocal meiotic recombination"/>
    <property type="evidence" value="ECO:0007669"/>
    <property type="project" value="TreeGrafter"/>
</dbReference>
<name>A0A6A5R371_AMPQU</name>
<dbReference type="InterPro" id="IPR036388">
    <property type="entry name" value="WH-like_DNA-bd_sf"/>
</dbReference>
<dbReference type="GO" id="GO:0003690">
    <property type="term" value="F:double-stranded DNA binding"/>
    <property type="evidence" value="ECO:0007669"/>
    <property type="project" value="TreeGrafter"/>
</dbReference>
<dbReference type="PANTHER" id="PTHR15938">
    <property type="entry name" value="TBP-1 INTERACTING PROTEIN"/>
    <property type="match status" value="1"/>
</dbReference>
<keyword evidence="8" id="KW-1185">Reference proteome</keyword>
<evidence type="ECO:0000256" key="2">
    <source>
        <dbReference type="ARBA" id="ARBA00007922"/>
    </source>
</evidence>
<accession>A0A6A5R371</accession>
<evidence type="ECO:0000256" key="3">
    <source>
        <dbReference type="ARBA" id="ARBA00023172"/>
    </source>
</evidence>
<dbReference type="PANTHER" id="PTHR15938:SF0">
    <property type="entry name" value="HOMOLOGOUS-PAIRING PROTEIN 2 HOMOLOG"/>
    <property type="match status" value="1"/>
</dbReference>
<proteinExistence type="inferred from homology"/>
<evidence type="ECO:0000259" key="6">
    <source>
        <dbReference type="Pfam" id="PF07106"/>
    </source>
</evidence>
<evidence type="ECO:0000256" key="4">
    <source>
        <dbReference type="ARBA" id="ARBA00023242"/>
    </source>
</evidence>
<dbReference type="OrthoDB" id="272266at2759"/>
<keyword evidence="4" id="KW-0539">Nucleus</keyword>
<dbReference type="Gene3D" id="1.10.10.10">
    <property type="entry name" value="Winged helix-like DNA-binding domain superfamily/Winged helix DNA-binding domain"/>
    <property type="match status" value="1"/>
</dbReference>
<evidence type="ECO:0000313" key="7">
    <source>
        <dbReference type="EMBL" id="KAF1920527.1"/>
    </source>
</evidence>
<keyword evidence="3" id="KW-0233">DNA recombination</keyword>
<comment type="similarity">
    <text evidence="2">Belongs to the HOP2 family.</text>
</comment>
<sequence>MAPRKKTEEKATANEAADMVLHYLRKQNRPYSAIDVSANLHNKVTKAAAAKVLKDLHEQKQIEGRPAGKQIVYHAIQDPAQSCTPDQLSALDTRISDLRTQTTHLAATAKMLRCSLSSLSSELSTADLLGNVAALEAEKAEIMQRLDSLKAGKAKKVTKEQREEVEKEWKTAGRVAKKREKIAKGMWEYIADQGLEKEQREELREMLGLDE</sequence>
<dbReference type="GO" id="GO:0120230">
    <property type="term" value="F:recombinase activator activity"/>
    <property type="evidence" value="ECO:0007669"/>
    <property type="project" value="TreeGrafter"/>
</dbReference>
<dbReference type="GO" id="GO:0000709">
    <property type="term" value="P:meiotic joint molecule formation"/>
    <property type="evidence" value="ECO:0007669"/>
    <property type="project" value="TreeGrafter"/>
</dbReference>
<keyword evidence="5" id="KW-0469">Meiosis</keyword>
<evidence type="ECO:0000256" key="1">
    <source>
        <dbReference type="ARBA" id="ARBA00004123"/>
    </source>
</evidence>
<feature type="domain" description="Homologous-pairing protein 2 winged helix" evidence="6">
    <location>
        <begin position="15"/>
        <end position="74"/>
    </location>
</feature>
<protein>
    <submittedName>
        <fullName evidence="7">Tat binding protein 1-interacting</fullName>
    </submittedName>
</protein>